<dbReference type="InterPro" id="IPR052895">
    <property type="entry name" value="HetReg/Transcr_Mod"/>
</dbReference>
<dbReference type="InterPro" id="IPR010730">
    <property type="entry name" value="HET"/>
</dbReference>
<feature type="domain" description="Heterokaryon incompatibility" evidence="1">
    <location>
        <begin position="51"/>
        <end position="130"/>
    </location>
</feature>
<dbReference type="Pfam" id="PF06985">
    <property type="entry name" value="HET"/>
    <property type="match status" value="1"/>
</dbReference>
<dbReference type="PANTHER" id="PTHR24148:SF79">
    <property type="entry name" value="HETEROKARYON INCOMPATIBILITY DOMAIN-CONTAINING PROTEIN"/>
    <property type="match status" value="1"/>
</dbReference>
<evidence type="ECO:0000313" key="3">
    <source>
        <dbReference type="Proteomes" id="UP000799770"/>
    </source>
</evidence>
<accession>A0A6A5ZCR9</accession>
<dbReference type="EMBL" id="ML977320">
    <property type="protein sequence ID" value="KAF2116547.1"/>
    <property type="molecule type" value="Genomic_DNA"/>
</dbReference>
<evidence type="ECO:0000259" key="1">
    <source>
        <dbReference type="Pfam" id="PF06985"/>
    </source>
</evidence>
<dbReference type="AlphaFoldDB" id="A0A6A5ZCR9"/>
<keyword evidence="3" id="KW-1185">Reference proteome</keyword>
<gene>
    <name evidence="2" type="ORF">BDV96DRAFT_598442</name>
</gene>
<reference evidence="2" key="1">
    <citation type="journal article" date="2020" name="Stud. Mycol.">
        <title>101 Dothideomycetes genomes: a test case for predicting lifestyles and emergence of pathogens.</title>
        <authorList>
            <person name="Haridas S."/>
            <person name="Albert R."/>
            <person name="Binder M."/>
            <person name="Bloem J."/>
            <person name="Labutti K."/>
            <person name="Salamov A."/>
            <person name="Andreopoulos B."/>
            <person name="Baker S."/>
            <person name="Barry K."/>
            <person name="Bills G."/>
            <person name="Bluhm B."/>
            <person name="Cannon C."/>
            <person name="Castanera R."/>
            <person name="Culley D."/>
            <person name="Daum C."/>
            <person name="Ezra D."/>
            <person name="Gonzalez J."/>
            <person name="Henrissat B."/>
            <person name="Kuo A."/>
            <person name="Liang C."/>
            <person name="Lipzen A."/>
            <person name="Lutzoni F."/>
            <person name="Magnuson J."/>
            <person name="Mondo S."/>
            <person name="Nolan M."/>
            <person name="Ohm R."/>
            <person name="Pangilinan J."/>
            <person name="Park H.-J."/>
            <person name="Ramirez L."/>
            <person name="Alfaro M."/>
            <person name="Sun H."/>
            <person name="Tritt A."/>
            <person name="Yoshinaga Y."/>
            <person name="Zwiers L.-H."/>
            <person name="Turgeon B."/>
            <person name="Goodwin S."/>
            <person name="Spatafora J."/>
            <person name="Crous P."/>
            <person name="Grigoriev I."/>
        </authorList>
    </citation>
    <scope>NUCLEOTIDE SEQUENCE</scope>
    <source>
        <strain evidence="2">CBS 627.86</strain>
    </source>
</reference>
<sequence>MAEEQFKYSALSSTSSFRLLEYDVTALASEQFSGPLNIRLIESSLENPPAYDAISYTWDNQHPTRRISCNNKDLHITPNCYQVLQNIVIVQGYGAKTLWIDAVCIDQLSAAEKSVYVPNMRDVYRKAQCVGSI</sequence>
<dbReference type="Proteomes" id="UP000799770">
    <property type="component" value="Unassembled WGS sequence"/>
</dbReference>
<evidence type="ECO:0000313" key="2">
    <source>
        <dbReference type="EMBL" id="KAF2116547.1"/>
    </source>
</evidence>
<proteinExistence type="predicted"/>
<organism evidence="2 3">
    <name type="scientific">Lophiotrema nucula</name>
    <dbReference type="NCBI Taxonomy" id="690887"/>
    <lineage>
        <taxon>Eukaryota</taxon>
        <taxon>Fungi</taxon>
        <taxon>Dikarya</taxon>
        <taxon>Ascomycota</taxon>
        <taxon>Pezizomycotina</taxon>
        <taxon>Dothideomycetes</taxon>
        <taxon>Pleosporomycetidae</taxon>
        <taxon>Pleosporales</taxon>
        <taxon>Lophiotremataceae</taxon>
        <taxon>Lophiotrema</taxon>
    </lineage>
</organism>
<name>A0A6A5ZCR9_9PLEO</name>
<dbReference type="OrthoDB" id="194358at2759"/>
<protein>
    <submittedName>
        <fullName evidence="2">Heterokaryon incompatibility protein-domain-containing protein</fullName>
    </submittedName>
</protein>
<dbReference type="PANTHER" id="PTHR24148">
    <property type="entry name" value="ANKYRIN REPEAT DOMAIN-CONTAINING PROTEIN 39 HOMOLOG-RELATED"/>
    <property type="match status" value="1"/>
</dbReference>